<proteinExistence type="predicted"/>
<comment type="caution">
    <text evidence="1">The sequence shown here is derived from an EMBL/GenBank/DDBJ whole genome shotgun (WGS) entry which is preliminary data.</text>
</comment>
<reference evidence="1 2" key="1">
    <citation type="submission" date="2018-12" db="EMBL/GenBank/DDBJ databases">
        <title>Sphingomonas sp. HMF7854 Genome sequencing and assembly.</title>
        <authorList>
            <person name="Cha I."/>
            <person name="Kang H."/>
            <person name="Kim H."/>
            <person name="Kang J."/>
            <person name="Joh K."/>
        </authorList>
    </citation>
    <scope>NUCLEOTIDE SEQUENCE [LARGE SCALE GENOMIC DNA]</scope>
    <source>
        <strain evidence="1 2">HMF7854</strain>
    </source>
</reference>
<organism evidence="1 2">
    <name type="scientific">Sphingomonas ginkgonis</name>
    <dbReference type="NCBI Taxonomy" id="2315330"/>
    <lineage>
        <taxon>Bacteria</taxon>
        <taxon>Pseudomonadati</taxon>
        <taxon>Pseudomonadota</taxon>
        <taxon>Alphaproteobacteria</taxon>
        <taxon>Sphingomonadales</taxon>
        <taxon>Sphingomonadaceae</taxon>
        <taxon>Sphingomonas</taxon>
    </lineage>
</organism>
<accession>A0A3R9Y6V3</accession>
<dbReference type="EMBL" id="RWJF01000001">
    <property type="protein sequence ID" value="RST31435.1"/>
    <property type="molecule type" value="Genomic_DNA"/>
</dbReference>
<evidence type="ECO:0000313" key="1">
    <source>
        <dbReference type="EMBL" id="RST31435.1"/>
    </source>
</evidence>
<sequence length="354" mass="38326">MLAALRYHGAMQRFGARILGLGGLALLTAVGTPSSSTPSVQRLQGSVGWRPLVIRAAPPGTLVDARGALLLIANSRNEAPSAAKPCDEGSGTINRYPLRIEDSHGLRLTGGLFRGQVPQAFDWRATYCNSAALSWRGSPGGQVSGVRIDGAWDGIRVSRASAGLHVTGSWFSRIRDDAIENDFLQPVTIEDTLIDGAFQGISLRPAAANQLPATDESTVTLDGVLLRLSAFRYEGEQRFGALAKSDERSPRLRVRHSIIAIEAATTTTFPHSWRLGWSKLVDPADNWLLWLGDGPFPSALPQPPAGFRLLSGEQARLFWAKARQGWIDCHPQLARLPNDPPSHPDRCVRHVSAD</sequence>
<gene>
    <name evidence="1" type="ORF">HMF7854_11735</name>
</gene>
<protein>
    <submittedName>
        <fullName evidence="1">Uncharacterized protein</fullName>
    </submittedName>
</protein>
<dbReference type="OrthoDB" id="7838749at2"/>
<dbReference type="RefSeq" id="WP_126719263.1">
    <property type="nucleotide sequence ID" value="NZ_RWJF01000001.1"/>
</dbReference>
<evidence type="ECO:0000313" key="2">
    <source>
        <dbReference type="Proteomes" id="UP000274661"/>
    </source>
</evidence>
<name>A0A3R9Y6V3_9SPHN</name>
<dbReference type="InterPro" id="IPR011050">
    <property type="entry name" value="Pectin_lyase_fold/virulence"/>
</dbReference>
<keyword evidence="2" id="KW-1185">Reference proteome</keyword>
<dbReference type="AlphaFoldDB" id="A0A3R9Y6V3"/>
<dbReference type="SUPFAM" id="SSF51126">
    <property type="entry name" value="Pectin lyase-like"/>
    <property type="match status" value="1"/>
</dbReference>
<dbReference type="Proteomes" id="UP000274661">
    <property type="component" value="Unassembled WGS sequence"/>
</dbReference>